<evidence type="ECO:0000313" key="4">
    <source>
        <dbReference type="Proteomes" id="UP000034057"/>
    </source>
</evidence>
<keyword evidence="1" id="KW-0378">Hydrolase</keyword>
<evidence type="ECO:0000256" key="1">
    <source>
        <dbReference type="ARBA" id="ARBA00022801"/>
    </source>
</evidence>
<gene>
    <name evidence="3" type="ORF">UY59_C0018G0001</name>
</gene>
<dbReference type="InterPro" id="IPR012338">
    <property type="entry name" value="Beta-lactam/transpept-like"/>
</dbReference>
<dbReference type="Gene3D" id="3.40.710.10">
    <property type="entry name" value="DD-peptidase/beta-lactamase superfamily"/>
    <property type="match status" value="1"/>
</dbReference>
<organism evidence="3 4">
    <name type="scientific">Candidatus Kaiserbacteria bacterium GW2011_GWA1_50_28</name>
    <dbReference type="NCBI Taxonomy" id="1618668"/>
    <lineage>
        <taxon>Bacteria</taxon>
        <taxon>Candidatus Kaiseribacteriota</taxon>
    </lineage>
</organism>
<name>A0A0G1WGZ8_9BACT</name>
<proteinExistence type="predicted"/>
<feature type="domain" description="Beta-lactamase-related" evidence="2">
    <location>
        <begin position="1"/>
        <end position="244"/>
    </location>
</feature>
<reference evidence="3 4" key="1">
    <citation type="journal article" date="2015" name="Nature">
        <title>rRNA introns, odd ribosomes, and small enigmatic genomes across a large radiation of phyla.</title>
        <authorList>
            <person name="Brown C.T."/>
            <person name="Hug L.A."/>
            <person name="Thomas B.C."/>
            <person name="Sharon I."/>
            <person name="Castelle C.J."/>
            <person name="Singh A."/>
            <person name="Wilkins M.J."/>
            <person name="Williams K.H."/>
            <person name="Banfield J.F."/>
        </authorList>
    </citation>
    <scope>NUCLEOTIDE SEQUENCE [LARGE SCALE GENOMIC DNA]</scope>
</reference>
<accession>A0A0G1WGZ8</accession>
<dbReference type="SUPFAM" id="SSF56601">
    <property type="entry name" value="beta-lactamase/transpeptidase-like"/>
    <property type="match status" value="1"/>
</dbReference>
<comment type="caution">
    <text evidence="3">The sequence shown here is derived from an EMBL/GenBank/DDBJ whole genome shotgun (WGS) entry which is preliminary data.</text>
</comment>
<dbReference type="Pfam" id="PF00144">
    <property type="entry name" value="Beta-lactamase"/>
    <property type="match status" value="1"/>
</dbReference>
<evidence type="ECO:0000259" key="2">
    <source>
        <dbReference type="Pfam" id="PF00144"/>
    </source>
</evidence>
<dbReference type="InterPro" id="IPR050789">
    <property type="entry name" value="Diverse_Enzym_Activities"/>
</dbReference>
<protein>
    <submittedName>
        <fullName evidence="3">Beta-lactamase</fullName>
    </submittedName>
</protein>
<feature type="non-terminal residue" evidence="3">
    <location>
        <position position="1"/>
    </location>
</feature>
<dbReference type="AlphaFoldDB" id="A0A0G1WGZ8"/>
<sequence length="258" mass="28919">KLTLSDTVKKYLPELENDYDATIEDLLTYRVHGTQLSLLKDKTPDEFIAHVFSHGFDCSRGEQNYTNLPAFLLGLILERVTDESLDALARRHFFEPLGMKNTTFFPKKIPYMEQKPIPYMESVPTEIDEQGNVVCGMPHDESARIFAKVEKAVGHAGLFSTVPDLLNFLEALLQGKYLHIVEGAEKGLGWQLNDANLMGQHTGPRLFGKTGFTGCSVICDINRGVAFAILSNRAYPKRPPDQKAINAFRRDIVGIIFS</sequence>
<dbReference type="PANTHER" id="PTHR43283:SF11">
    <property type="entry name" value="BETA-LACTAMASE-RELATED DOMAIN-CONTAINING PROTEIN"/>
    <property type="match status" value="1"/>
</dbReference>
<dbReference type="InterPro" id="IPR001466">
    <property type="entry name" value="Beta-lactam-related"/>
</dbReference>
<dbReference type="Proteomes" id="UP000034057">
    <property type="component" value="Unassembled WGS sequence"/>
</dbReference>
<dbReference type="GO" id="GO:0016787">
    <property type="term" value="F:hydrolase activity"/>
    <property type="evidence" value="ECO:0007669"/>
    <property type="project" value="UniProtKB-KW"/>
</dbReference>
<dbReference type="EMBL" id="LCQO01000018">
    <property type="protein sequence ID" value="KKW18036.1"/>
    <property type="molecule type" value="Genomic_DNA"/>
</dbReference>
<evidence type="ECO:0000313" key="3">
    <source>
        <dbReference type="EMBL" id="KKW18036.1"/>
    </source>
</evidence>
<dbReference type="PANTHER" id="PTHR43283">
    <property type="entry name" value="BETA-LACTAMASE-RELATED"/>
    <property type="match status" value="1"/>
</dbReference>